<dbReference type="EMBL" id="MIGC01001510">
    <property type="protein sequence ID" value="PHJ22749.1"/>
    <property type="molecule type" value="Genomic_DNA"/>
</dbReference>
<evidence type="ECO:0000313" key="4">
    <source>
        <dbReference type="Proteomes" id="UP000221165"/>
    </source>
</evidence>
<feature type="compositionally biased region" description="Low complexity" evidence="2">
    <location>
        <begin position="833"/>
        <end position="843"/>
    </location>
</feature>
<feature type="coiled-coil region" evidence="1">
    <location>
        <begin position="500"/>
        <end position="527"/>
    </location>
</feature>
<feature type="region of interest" description="Disordered" evidence="2">
    <location>
        <begin position="709"/>
        <end position="959"/>
    </location>
</feature>
<feature type="compositionally biased region" description="Low complexity" evidence="2">
    <location>
        <begin position="931"/>
        <end position="941"/>
    </location>
</feature>
<feature type="region of interest" description="Disordered" evidence="2">
    <location>
        <begin position="1145"/>
        <end position="1312"/>
    </location>
</feature>
<dbReference type="OrthoDB" id="331918at2759"/>
<feature type="compositionally biased region" description="Polar residues" evidence="2">
    <location>
        <begin position="910"/>
        <end position="923"/>
    </location>
</feature>
<feature type="compositionally biased region" description="Basic and acidic residues" evidence="2">
    <location>
        <begin position="942"/>
        <end position="959"/>
    </location>
</feature>
<feature type="compositionally biased region" description="Low complexity" evidence="2">
    <location>
        <begin position="739"/>
        <end position="748"/>
    </location>
</feature>
<dbReference type="VEuPathDB" id="ToxoDB:CSUI_003399"/>
<dbReference type="RefSeq" id="XP_067924426.1">
    <property type="nucleotide sequence ID" value="XM_068063597.1"/>
</dbReference>
<feature type="compositionally biased region" description="Basic and acidic residues" evidence="2">
    <location>
        <begin position="709"/>
        <end position="738"/>
    </location>
</feature>
<feature type="compositionally biased region" description="Polar residues" evidence="2">
    <location>
        <begin position="1348"/>
        <end position="1357"/>
    </location>
</feature>
<feature type="compositionally biased region" description="Basic and acidic residues" evidence="2">
    <location>
        <begin position="1244"/>
        <end position="1312"/>
    </location>
</feature>
<feature type="compositionally biased region" description="Basic and acidic residues" evidence="2">
    <location>
        <begin position="1097"/>
        <end position="1117"/>
    </location>
</feature>
<feature type="compositionally biased region" description="Acidic residues" evidence="2">
    <location>
        <begin position="1200"/>
        <end position="1219"/>
    </location>
</feature>
<feature type="compositionally biased region" description="Basic and acidic residues" evidence="2">
    <location>
        <begin position="885"/>
        <end position="895"/>
    </location>
</feature>
<proteinExistence type="predicted"/>
<feature type="region of interest" description="Disordered" evidence="2">
    <location>
        <begin position="458"/>
        <end position="488"/>
    </location>
</feature>
<feature type="compositionally biased region" description="Basic and acidic residues" evidence="2">
    <location>
        <begin position="802"/>
        <end position="812"/>
    </location>
</feature>
<comment type="caution">
    <text evidence="3">The sequence shown here is derived from an EMBL/GenBank/DDBJ whole genome shotgun (WGS) entry which is preliminary data.</text>
</comment>
<reference evidence="3 4" key="1">
    <citation type="journal article" date="2017" name="Int. J. Parasitol.">
        <title>The genome of the protozoan parasite Cystoisospora suis and a reverse vaccinology approach to identify vaccine candidates.</title>
        <authorList>
            <person name="Palmieri N."/>
            <person name="Shrestha A."/>
            <person name="Ruttkowski B."/>
            <person name="Beck T."/>
            <person name="Vogl C."/>
            <person name="Tomley F."/>
            <person name="Blake D.P."/>
            <person name="Joachim A."/>
        </authorList>
    </citation>
    <scope>NUCLEOTIDE SEQUENCE [LARGE SCALE GENOMIC DNA]</scope>
    <source>
        <strain evidence="3 4">Wien I</strain>
    </source>
</reference>
<keyword evidence="1" id="KW-0175">Coiled coil</keyword>
<protein>
    <submittedName>
        <fullName evidence="3">Bro1-like domain protein</fullName>
    </submittedName>
</protein>
<organism evidence="3 4">
    <name type="scientific">Cystoisospora suis</name>
    <dbReference type="NCBI Taxonomy" id="483139"/>
    <lineage>
        <taxon>Eukaryota</taxon>
        <taxon>Sar</taxon>
        <taxon>Alveolata</taxon>
        <taxon>Apicomplexa</taxon>
        <taxon>Conoidasida</taxon>
        <taxon>Coccidia</taxon>
        <taxon>Eucoccidiorida</taxon>
        <taxon>Eimeriorina</taxon>
        <taxon>Sarcocystidae</taxon>
        <taxon>Cystoisospora</taxon>
    </lineage>
</organism>
<feature type="region of interest" description="Disordered" evidence="2">
    <location>
        <begin position="1327"/>
        <end position="1405"/>
    </location>
</feature>
<evidence type="ECO:0000256" key="1">
    <source>
        <dbReference type="SAM" id="Coils"/>
    </source>
</evidence>
<gene>
    <name evidence="3" type="ORF">CSUI_003399</name>
</gene>
<feature type="region of interest" description="Disordered" evidence="2">
    <location>
        <begin position="351"/>
        <end position="386"/>
    </location>
</feature>
<feature type="compositionally biased region" description="Acidic residues" evidence="2">
    <location>
        <begin position="459"/>
        <end position="481"/>
    </location>
</feature>
<feature type="region of interest" description="Disordered" evidence="2">
    <location>
        <begin position="1097"/>
        <end position="1119"/>
    </location>
</feature>
<accession>A0A2C6L2P5</accession>
<dbReference type="GeneID" id="94426808"/>
<feature type="compositionally biased region" description="Low complexity" evidence="2">
    <location>
        <begin position="1155"/>
        <end position="1165"/>
    </location>
</feature>
<feature type="compositionally biased region" description="Low complexity" evidence="2">
    <location>
        <begin position="1365"/>
        <end position="1374"/>
    </location>
</feature>
<name>A0A2C6L2P5_9APIC</name>
<evidence type="ECO:0000256" key="2">
    <source>
        <dbReference type="SAM" id="MobiDB-lite"/>
    </source>
</evidence>
<feature type="compositionally biased region" description="Basic and acidic residues" evidence="2">
    <location>
        <begin position="752"/>
        <end position="795"/>
    </location>
</feature>
<feature type="region of interest" description="Disordered" evidence="2">
    <location>
        <begin position="290"/>
        <end position="316"/>
    </location>
</feature>
<keyword evidence="4" id="KW-1185">Reference proteome</keyword>
<feature type="compositionally biased region" description="Basic and acidic residues" evidence="2">
    <location>
        <begin position="1166"/>
        <end position="1184"/>
    </location>
</feature>
<dbReference type="Proteomes" id="UP000221165">
    <property type="component" value="Unassembled WGS sequence"/>
</dbReference>
<evidence type="ECO:0000313" key="3">
    <source>
        <dbReference type="EMBL" id="PHJ22749.1"/>
    </source>
</evidence>
<sequence length="1433" mass="164371">MYHIISRHSQIEKDNSTVYLEAVPDPFTRLPPLEPLSSIPALPPVTFEELMTRDEGVSRQLDHLLPNCVRLKGEEYRSSYRAIAKEEKIWTEEQLSAVSSFLSIHKVSETLEKKLTYARTFSFEAAIEENFLKRFEIPLDLWKSLQSIAEEGGAERYLRNQQLLHEAGVHTRRHIHEIESHLLQDEREDLTLKEKLLCLNTSKLFSSSSPSSSSDSSLAPAFILETDSISLSSLVLQVLETIDDPLVRDLLLSFKASLAKYKSKAEQACSANHSLEEKLRKALRFPLLSHPSSSSSSVSSSPYQRQSNSTTSLSSSSSPSLLFLHASSSSSPSQAFMEYTQSLSITKQRTSFSPSTFSSSSSGLSPEGMFSSSSSLHGKTSSPSAPSLLLSSSSSSLFFSSSSSSSSSCRSTPPTVSASPVVSLQDALEHAKDRMHFKKFLFKSIQVYRGLLRRLREEKEEDEGRIEGEGGEEEEEEEESEGEKKARSGDEIKKAFLHALIAANEAVEDLNRKVKILKEEQELLQNENSIELDGLHTRLLQARSEGEALDEVLQREKAQHLRPIQERLSAARREVQRQLGVLKSSWLSDIPSAEQIFKAMLEKDEEEYYDIGLGILYCLRLGIDILIQLRREEEEGTQFFRQLSQFLKLLSAQIQAWRRRRLGGGDEREGEERRKRLLNFLSIQEELGKKEKEKKDKDEEKKNIMIKKEEDERERKREKDDRIEALEDMERKEKRQDESSCSFSSSLSHVKKAIDATPRDLEEKKSQKNEEMYKDKKSKEHISGRSSDRIQLREDKEEEEEERRRRIIKDFLNHSSPLSPEETEVPRVHGEGRSVVVETSRSTSPRETQRLEENALRSSSSSPPKATDRKDLRSHSPSFSSKAKVTHEKSKKTENKEEEEERDPQHIKNRSSACSSGVRTPQQHPHHNLRSFSSSSSFSYENEIRRREHREQEEREEHLYKNEEVRMRFLLSKPSSYNSLPRQHCLLSDDRFAHDPVSSKDRVFLHPFERKEEDGVHRHLNLHSEEKEKEDEDQRYLPTLSKTVAGKEEAYLPHRNRWSTHSQDSMKSLIDRLLEKDRRSEDDDPFIIFLPPSELCLAHDKPDEEKKEEGRREEERVLTPSMNPILLEKGMNEVYVHRDSSTPPNLLSFEHVHGNSSSNSSSSSHNDSHDLEKEKNTHPYHREIDDYEGPTTAATALLTEIEEEEEDEVTPSINEEGEGDSVSKGMSLDGTKTDMGSTLAKKMNSMERGEGEEKERQLRENTKLEEKDTKKPADARKEGAIYERDSYPLDREVEKEDEKDNDHDDDRVVGEESMRVIDSWRMRIEGDASSRHRYQPTGGGEDRFKTSHPVSTSTANHRLSPPPCYTTTAGTTPTTGGGGVCTPEDFQRGKHQPLQQEEEEHDFYPYRRDLDQQREEERRVFFQEHLRASGFFF</sequence>